<dbReference type="EMBL" id="GIFC01010004">
    <property type="protein sequence ID" value="MXU92087.1"/>
    <property type="molecule type" value="Transcribed_RNA"/>
</dbReference>
<evidence type="ECO:0000313" key="1">
    <source>
        <dbReference type="EMBL" id="MXU92087.1"/>
    </source>
</evidence>
<dbReference type="AlphaFoldDB" id="A0A6B0UQM7"/>
<proteinExistence type="predicted"/>
<protein>
    <submittedName>
        <fullName evidence="1">Putative hat transposable element</fullName>
    </submittedName>
</protein>
<reference evidence="1" key="1">
    <citation type="submission" date="2019-12" db="EMBL/GenBank/DDBJ databases">
        <title>An insight into the sialome of adult female Ixodes ricinus ticks feeding for 6 days.</title>
        <authorList>
            <person name="Perner J."/>
            <person name="Ribeiro J.M.C."/>
        </authorList>
    </citation>
    <scope>NUCLEOTIDE SEQUENCE</scope>
    <source>
        <strain evidence="1">Semi-engorged</strain>
        <tissue evidence="1">Salivary glands</tissue>
    </source>
</reference>
<name>A0A6B0UQM7_IXORI</name>
<sequence>MSTLHMLTRLLELRSFAGWFLAKEENSRWTKDVWAEVEMLAVLLRPAEVATKPLQKDQPTVGDFYGAWLKYSMETSNVSPPLGKVLVVQSMKKRERQLLDTDVFVQQCTWIPATASFSPLSRSTGPRCI</sequence>
<organism evidence="1">
    <name type="scientific">Ixodes ricinus</name>
    <name type="common">Common tick</name>
    <name type="synonym">Acarus ricinus</name>
    <dbReference type="NCBI Taxonomy" id="34613"/>
    <lineage>
        <taxon>Eukaryota</taxon>
        <taxon>Metazoa</taxon>
        <taxon>Ecdysozoa</taxon>
        <taxon>Arthropoda</taxon>
        <taxon>Chelicerata</taxon>
        <taxon>Arachnida</taxon>
        <taxon>Acari</taxon>
        <taxon>Parasitiformes</taxon>
        <taxon>Ixodida</taxon>
        <taxon>Ixodoidea</taxon>
        <taxon>Ixodidae</taxon>
        <taxon>Ixodinae</taxon>
        <taxon>Ixodes</taxon>
    </lineage>
</organism>
<accession>A0A6B0UQM7</accession>